<dbReference type="EMBL" id="JBBMQO010000005">
    <property type="protein sequence ID" value="MEM5501898.1"/>
    <property type="molecule type" value="Genomic_DNA"/>
</dbReference>
<feature type="region of interest" description="Disordered" evidence="1">
    <location>
        <begin position="1"/>
        <end position="91"/>
    </location>
</feature>
<dbReference type="RefSeq" id="WP_342848317.1">
    <property type="nucleotide sequence ID" value="NZ_JBBMQO010000005.1"/>
</dbReference>
<evidence type="ECO:0000256" key="1">
    <source>
        <dbReference type="SAM" id="MobiDB-lite"/>
    </source>
</evidence>
<feature type="compositionally biased region" description="Polar residues" evidence="1">
    <location>
        <begin position="39"/>
        <end position="48"/>
    </location>
</feature>
<proteinExistence type="predicted"/>
<accession>A0ABU9T6Z9</accession>
<gene>
    <name evidence="2" type="ORF">WNY59_09895</name>
</gene>
<evidence type="ECO:0000313" key="3">
    <source>
        <dbReference type="Proteomes" id="UP001477870"/>
    </source>
</evidence>
<feature type="compositionally biased region" description="Low complexity" evidence="1">
    <location>
        <begin position="49"/>
        <end position="68"/>
    </location>
</feature>
<evidence type="ECO:0000313" key="2">
    <source>
        <dbReference type="EMBL" id="MEM5501898.1"/>
    </source>
</evidence>
<feature type="compositionally biased region" description="Basic and acidic residues" evidence="1">
    <location>
        <begin position="142"/>
        <end position="153"/>
    </location>
</feature>
<reference evidence="2 3" key="1">
    <citation type="submission" date="2024-03" db="EMBL/GenBank/DDBJ databases">
        <title>Community enrichment and isolation of bacterial strains for fucoidan degradation.</title>
        <authorList>
            <person name="Sichert A."/>
        </authorList>
    </citation>
    <scope>NUCLEOTIDE SEQUENCE [LARGE SCALE GENOMIC DNA]</scope>
    <source>
        <strain evidence="2 3">AS62</strain>
    </source>
</reference>
<comment type="caution">
    <text evidence="2">The sequence shown here is derived from an EMBL/GenBank/DDBJ whole genome shotgun (WGS) entry which is preliminary data.</text>
</comment>
<protein>
    <recommendedName>
        <fullName evidence="4">DUF4168 domain-containing protein</fullName>
    </recommendedName>
</protein>
<sequence>MLGGLINIVTPLIPKPEVNPNPQTQPETEEQIEAQAPTSQNNPTGDQNSGSTSSTQAPSATSGQSSATLHTHTAKASMENVVLEEDEGTSSFNEAAYMRRVAERVQAEMALNSIFNIKDESNVLRDLFAPDTQESEPTNKAALKEYMKNSEPA</sequence>
<evidence type="ECO:0008006" key="4">
    <source>
        <dbReference type="Google" id="ProtNLM"/>
    </source>
</evidence>
<keyword evidence="3" id="KW-1185">Reference proteome</keyword>
<organism evidence="2 3">
    <name type="scientific">Ahrensia kielensis</name>
    <dbReference type="NCBI Taxonomy" id="76980"/>
    <lineage>
        <taxon>Bacteria</taxon>
        <taxon>Pseudomonadati</taxon>
        <taxon>Pseudomonadota</taxon>
        <taxon>Alphaproteobacteria</taxon>
        <taxon>Hyphomicrobiales</taxon>
        <taxon>Ahrensiaceae</taxon>
        <taxon>Ahrensia</taxon>
    </lineage>
</organism>
<feature type="region of interest" description="Disordered" evidence="1">
    <location>
        <begin position="132"/>
        <end position="153"/>
    </location>
</feature>
<name>A0ABU9T6Z9_9HYPH</name>
<dbReference type="Proteomes" id="UP001477870">
    <property type="component" value="Unassembled WGS sequence"/>
</dbReference>